<accession>A0A9W6SHR8</accession>
<dbReference type="InterPro" id="IPR007168">
    <property type="entry name" value="Phageshock_PspC_N"/>
</dbReference>
<proteinExistence type="predicted"/>
<keyword evidence="2" id="KW-1133">Transmembrane helix</keyword>
<dbReference type="Proteomes" id="UP001165079">
    <property type="component" value="Unassembled WGS sequence"/>
</dbReference>
<comment type="caution">
    <text evidence="4">The sequence shown here is derived from an EMBL/GenBank/DDBJ whole genome shotgun (WGS) entry which is preliminary data.</text>
</comment>
<evidence type="ECO:0000256" key="1">
    <source>
        <dbReference type="SAM" id="MobiDB-lite"/>
    </source>
</evidence>
<feature type="transmembrane region" description="Helical" evidence="2">
    <location>
        <begin position="251"/>
        <end position="270"/>
    </location>
</feature>
<dbReference type="EMBL" id="BSTX01000001">
    <property type="protein sequence ID" value="GLZ76518.1"/>
    <property type="molecule type" value="Genomic_DNA"/>
</dbReference>
<feature type="compositionally biased region" description="Pro residues" evidence="1">
    <location>
        <begin position="225"/>
        <end position="242"/>
    </location>
</feature>
<feature type="transmembrane region" description="Helical" evidence="2">
    <location>
        <begin position="90"/>
        <end position="109"/>
    </location>
</feature>
<evidence type="ECO:0000313" key="4">
    <source>
        <dbReference type="EMBL" id="GLZ76518.1"/>
    </source>
</evidence>
<sequence length="441" mass="46091">MNEHVPPPRSLPRPLLGIVRAREEGKVAGVCAAIGRVTGSDALLWRVLFAVLILFAGAGLIVYALLWLFTPAEGDTAAPMEAVFGRGRSSTPAPLTLALSGGVAVAAFVVFWDNFPVAVIIGLALIGAVVYLTRTVPQRFQRAETYRHSPLGASPVPVPPPPGPPGYRAPFAPYGPYVTYTTQSASHGAATAPAPSPTGKPPFLPPLAQPPVFGPQPQPVSYGTPPQPPVYVPPRPPVVPKPPKPRSKLPLGVLSAIALGAGVTGVVDLAGASVPFGWYLAVALTITAAGLFIATWIGRARSMIAVGIVLSLALGIYSLTAWVNENFPDEDRLWHPTSVAEVQTRYELNDGTGLLDLRDVVFTDTTDLTVTISADNGEIRVRLPQNVDATVTSRVDFGSSTLFGNDSFGGGTRTDLGADGAGGGKIKLNIDVNNGAVEVSR</sequence>
<protein>
    <recommendedName>
        <fullName evidence="3">Phage shock protein PspC N-terminal domain-containing protein</fullName>
    </recommendedName>
</protein>
<dbReference type="AlphaFoldDB" id="A0A9W6SHR8"/>
<feature type="compositionally biased region" description="Pro residues" evidence="1">
    <location>
        <begin position="194"/>
        <end position="218"/>
    </location>
</feature>
<keyword evidence="5" id="KW-1185">Reference proteome</keyword>
<dbReference type="RefSeq" id="WP_285661695.1">
    <property type="nucleotide sequence ID" value="NZ_BSTX01000001.1"/>
</dbReference>
<feature type="transmembrane region" description="Helical" evidence="2">
    <location>
        <begin position="115"/>
        <end position="133"/>
    </location>
</feature>
<dbReference type="PRINTS" id="PR01217">
    <property type="entry name" value="PRICHEXTENSN"/>
</dbReference>
<reference evidence="4" key="1">
    <citation type="submission" date="2023-03" db="EMBL/GenBank/DDBJ databases">
        <title>Actinorhabdospora filicis NBRC 111898.</title>
        <authorList>
            <person name="Ichikawa N."/>
            <person name="Sato H."/>
            <person name="Tonouchi N."/>
        </authorList>
    </citation>
    <scope>NUCLEOTIDE SEQUENCE</scope>
    <source>
        <strain evidence="4">NBRC 111898</strain>
    </source>
</reference>
<keyword evidence="2" id="KW-0812">Transmembrane</keyword>
<gene>
    <name evidence="4" type="ORF">Afil01_13250</name>
</gene>
<feature type="domain" description="Phage shock protein PspC N-terminal" evidence="3">
    <location>
        <begin position="18"/>
        <end position="73"/>
    </location>
</feature>
<feature type="region of interest" description="Disordered" evidence="1">
    <location>
        <begin position="185"/>
        <end position="245"/>
    </location>
</feature>
<dbReference type="Pfam" id="PF04024">
    <property type="entry name" value="PspC"/>
    <property type="match status" value="1"/>
</dbReference>
<keyword evidence="2" id="KW-0472">Membrane</keyword>
<feature type="transmembrane region" description="Helical" evidence="2">
    <location>
        <begin position="276"/>
        <end position="297"/>
    </location>
</feature>
<evidence type="ECO:0000256" key="2">
    <source>
        <dbReference type="SAM" id="Phobius"/>
    </source>
</evidence>
<name>A0A9W6SHR8_9ACTN</name>
<evidence type="ECO:0000313" key="5">
    <source>
        <dbReference type="Proteomes" id="UP001165079"/>
    </source>
</evidence>
<feature type="transmembrane region" description="Helical" evidence="2">
    <location>
        <begin position="304"/>
        <end position="323"/>
    </location>
</feature>
<feature type="transmembrane region" description="Helical" evidence="2">
    <location>
        <begin position="43"/>
        <end position="69"/>
    </location>
</feature>
<evidence type="ECO:0000259" key="3">
    <source>
        <dbReference type="Pfam" id="PF04024"/>
    </source>
</evidence>
<organism evidence="4 5">
    <name type="scientific">Actinorhabdospora filicis</name>
    <dbReference type="NCBI Taxonomy" id="1785913"/>
    <lineage>
        <taxon>Bacteria</taxon>
        <taxon>Bacillati</taxon>
        <taxon>Actinomycetota</taxon>
        <taxon>Actinomycetes</taxon>
        <taxon>Micromonosporales</taxon>
        <taxon>Micromonosporaceae</taxon>
        <taxon>Actinorhabdospora</taxon>
    </lineage>
</organism>